<keyword evidence="1" id="KW-0547">Nucleotide-binding</keyword>
<evidence type="ECO:0000256" key="2">
    <source>
        <dbReference type="SAM" id="MobiDB-lite"/>
    </source>
</evidence>
<name>A0AA38WB17_9ASTR</name>
<dbReference type="AlphaFoldDB" id="A0AA38WB17"/>
<gene>
    <name evidence="5" type="ORF">OSB04_023401</name>
</gene>
<evidence type="ECO:0000313" key="6">
    <source>
        <dbReference type="Proteomes" id="UP001172457"/>
    </source>
</evidence>
<reference evidence="5" key="1">
    <citation type="submission" date="2023-03" db="EMBL/GenBank/DDBJ databases">
        <title>Chromosome-scale reference genome and RAD-based genetic map of yellow starthistle (Centaurea solstitialis) reveal putative structural variation and QTLs associated with invader traits.</title>
        <authorList>
            <person name="Reatini B."/>
            <person name="Cang F.A."/>
            <person name="Jiang Q."/>
            <person name="Mckibben M.T.W."/>
            <person name="Barker M.S."/>
            <person name="Rieseberg L.H."/>
            <person name="Dlugosch K.M."/>
        </authorList>
    </citation>
    <scope>NUCLEOTIDE SEQUENCE</scope>
    <source>
        <strain evidence="5">CAN-66</strain>
        <tissue evidence="5">Leaf</tissue>
    </source>
</reference>
<proteinExistence type="inferred from homology"/>
<feature type="compositionally biased region" description="Polar residues" evidence="2">
    <location>
        <begin position="18"/>
        <end position="37"/>
    </location>
</feature>
<dbReference type="Proteomes" id="UP001172457">
    <property type="component" value="Chromosome 6"/>
</dbReference>
<comment type="cofactor">
    <cofactor evidence="1">
        <name>Mg(2+)</name>
        <dbReference type="ChEBI" id="CHEBI:18420"/>
    </cofactor>
</comment>
<dbReference type="InterPro" id="IPR025476">
    <property type="entry name" value="Helitron_helicase-like"/>
</dbReference>
<feature type="domain" description="DNA helicase Pif1-like DEAD-box helicase" evidence="3">
    <location>
        <begin position="974"/>
        <end position="1020"/>
    </location>
</feature>
<accession>A0AA38WB17</accession>
<keyword evidence="1" id="KW-0234">DNA repair</keyword>
<feature type="compositionally biased region" description="Polar residues" evidence="2">
    <location>
        <begin position="45"/>
        <end position="60"/>
    </location>
</feature>
<comment type="caution">
    <text evidence="5">The sequence shown here is derived from an EMBL/GenBank/DDBJ whole genome shotgun (WGS) entry which is preliminary data.</text>
</comment>
<keyword evidence="1" id="KW-0067">ATP-binding</keyword>
<comment type="similarity">
    <text evidence="1">Belongs to the helicase family.</text>
</comment>
<evidence type="ECO:0000259" key="4">
    <source>
        <dbReference type="Pfam" id="PF14214"/>
    </source>
</evidence>
<dbReference type="Pfam" id="PF05970">
    <property type="entry name" value="PIF1"/>
    <property type="match status" value="1"/>
</dbReference>
<keyword evidence="1" id="KW-0233">DNA recombination</keyword>
<evidence type="ECO:0000256" key="1">
    <source>
        <dbReference type="RuleBase" id="RU363044"/>
    </source>
</evidence>
<dbReference type="GO" id="GO:0006310">
    <property type="term" value="P:DNA recombination"/>
    <property type="evidence" value="ECO:0007669"/>
    <property type="project" value="UniProtKB-KW"/>
</dbReference>
<dbReference type="GO" id="GO:0043139">
    <property type="term" value="F:5'-3' DNA helicase activity"/>
    <property type="evidence" value="ECO:0007669"/>
    <property type="project" value="UniProtKB-EC"/>
</dbReference>
<dbReference type="GO" id="GO:0005524">
    <property type="term" value="F:ATP binding"/>
    <property type="evidence" value="ECO:0007669"/>
    <property type="project" value="UniProtKB-KW"/>
</dbReference>
<keyword evidence="1" id="KW-0347">Helicase</keyword>
<feature type="domain" description="Helitron helicase-like" evidence="4">
    <location>
        <begin position="353"/>
        <end position="536"/>
    </location>
</feature>
<dbReference type="SUPFAM" id="SSF52540">
    <property type="entry name" value="P-loop containing nucleoside triphosphate hydrolases"/>
    <property type="match status" value="1"/>
</dbReference>
<feature type="region of interest" description="Disordered" evidence="2">
    <location>
        <begin position="1"/>
        <end position="60"/>
    </location>
</feature>
<sequence length="1021" mass="118377">MKVYAMESQKGKKRARTSSDQASTSSPMIENVVQSVTESDHRRSSFLTRSHTSYNVDNPSTKATPTEYLLKNTQISSTILLQPPTYSCVTQRGAANTPSTSRTSAYLDLGDCDKVCEYCNASFWYAERLKGGRVRLQTPRDPPKLMKKLFIVNRFMENIRAYNQMFAMTSFGAKVDESINNGSGPFIFKVEGQISHWMGCLCPLDDDNPRFLQMYIYDTDNEIENRLRKCEDLDHEIVEHLIQLLDDHNELVKLFRTARDICLHKEVPQFYIRLYNKGNRLCYNSPVAGTLLKPNIIIHLKDGFPQRINKLHPSYMALQFPLLFVFGEHGWSPELKLTNDGFKSSKQITMNMFYSFQLHDRFNQYSLLLQGGRLFQQYLVNAYICIEQNRLDYIESIQPTLRNEYFQGLHDALLKGDFDGQDVGKRTILPSTFTGGPRYMYKHYQDALAICRVPGNPQYFITFTCNVMWPEITRHFKNFPHIKREDRPDIIARVFEMKVQDFIKHLKNERPFGEVAADLYTIEFQKRGLPHCHTLLWVTSPHIITTPYQIDQFISAEIPDPTEDPHLHMIVTKFMMHGPCGLANTSSPCMFNGICLKNFPKKYEALTQFDKNGYVHYLKRNDSRFVIKNGIELDNSYVVPYNRNLYLTFEAHINVEYCGWSMMIKHLFKYISKGADRVRATITKSVCDLSNDCTAQPKQIDEIKIFVDARFICPHEAAWRIFNFDIHNRNPAVQVLAVHLENMQTVTFRGTQSLQNIWLHNNEVDESDRELSYIDYLSKYRWITDQKAWVRRATSRTPTIGRLIYVHPTCGERFADIRTIDNVEYPTYRSACQKLGLLGDDKEWVYAFTEASVSANANELRSLFAHMLLFCDISNPLLLWTEHWHEMSDDILDKVCSNSHIPNLHLNDEHLQAYILYEIEILLNSSSNPSSLSEYGLPMPPARLMVELKNRLLMEEKNYDKVALAKENAILVSKLNNEQTIIYHLVMNSCLENTQMLMFVYGHGGTGKTFLWTTIISALRR</sequence>
<protein>
    <recommendedName>
        <fullName evidence="1">ATP-dependent DNA helicase</fullName>
        <ecNumber evidence="1">5.6.2.3</ecNumber>
    </recommendedName>
</protein>
<dbReference type="Pfam" id="PF14214">
    <property type="entry name" value="Helitron_like_N"/>
    <property type="match status" value="1"/>
</dbReference>
<dbReference type="EMBL" id="JARYMX010000006">
    <property type="protein sequence ID" value="KAJ9543694.1"/>
    <property type="molecule type" value="Genomic_DNA"/>
</dbReference>
<organism evidence="5 6">
    <name type="scientific">Centaurea solstitialis</name>
    <name type="common">yellow star-thistle</name>
    <dbReference type="NCBI Taxonomy" id="347529"/>
    <lineage>
        <taxon>Eukaryota</taxon>
        <taxon>Viridiplantae</taxon>
        <taxon>Streptophyta</taxon>
        <taxon>Embryophyta</taxon>
        <taxon>Tracheophyta</taxon>
        <taxon>Spermatophyta</taxon>
        <taxon>Magnoliopsida</taxon>
        <taxon>eudicotyledons</taxon>
        <taxon>Gunneridae</taxon>
        <taxon>Pentapetalae</taxon>
        <taxon>asterids</taxon>
        <taxon>campanulids</taxon>
        <taxon>Asterales</taxon>
        <taxon>Asteraceae</taxon>
        <taxon>Carduoideae</taxon>
        <taxon>Cardueae</taxon>
        <taxon>Centaureinae</taxon>
        <taxon>Centaurea</taxon>
    </lineage>
</organism>
<dbReference type="PANTHER" id="PTHR45786">
    <property type="entry name" value="DNA BINDING PROTEIN-LIKE"/>
    <property type="match status" value="1"/>
</dbReference>
<comment type="catalytic activity">
    <reaction evidence="1">
        <text>ATP + H2O = ADP + phosphate + H(+)</text>
        <dbReference type="Rhea" id="RHEA:13065"/>
        <dbReference type="ChEBI" id="CHEBI:15377"/>
        <dbReference type="ChEBI" id="CHEBI:15378"/>
        <dbReference type="ChEBI" id="CHEBI:30616"/>
        <dbReference type="ChEBI" id="CHEBI:43474"/>
        <dbReference type="ChEBI" id="CHEBI:456216"/>
        <dbReference type="EC" id="5.6.2.3"/>
    </reaction>
</comment>
<dbReference type="PANTHER" id="PTHR45786:SF74">
    <property type="entry name" value="ATP-DEPENDENT DNA HELICASE"/>
    <property type="match status" value="1"/>
</dbReference>
<dbReference type="GO" id="GO:0016787">
    <property type="term" value="F:hydrolase activity"/>
    <property type="evidence" value="ECO:0007669"/>
    <property type="project" value="UniProtKB-KW"/>
</dbReference>
<evidence type="ECO:0000259" key="3">
    <source>
        <dbReference type="Pfam" id="PF05970"/>
    </source>
</evidence>
<dbReference type="EC" id="5.6.2.3" evidence="1"/>
<keyword evidence="6" id="KW-1185">Reference proteome</keyword>
<keyword evidence="1" id="KW-0227">DNA damage</keyword>
<dbReference type="InterPro" id="IPR010285">
    <property type="entry name" value="DNA_helicase_pif1-like_DEAD"/>
</dbReference>
<dbReference type="Gene3D" id="3.40.50.300">
    <property type="entry name" value="P-loop containing nucleotide triphosphate hydrolases"/>
    <property type="match status" value="1"/>
</dbReference>
<keyword evidence="1" id="KW-0378">Hydrolase</keyword>
<dbReference type="GO" id="GO:0006281">
    <property type="term" value="P:DNA repair"/>
    <property type="evidence" value="ECO:0007669"/>
    <property type="project" value="UniProtKB-KW"/>
</dbReference>
<dbReference type="InterPro" id="IPR027417">
    <property type="entry name" value="P-loop_NTPase"/>
</dbReference>
<evidence type="ECO:0000313" key="5">
    <source>
        <dbReference type="EMBL" id="KAJ9543694.1"/>
    </source>
</evidence>
<dbReference type="GO" id="GO:0000723">
    <property type="term" value="P:telomere maintenance"/>
    <property type="evidence" value="ECO:0007669"/>
    <property type="project" value="InterPro"/>
</dbReference>